<protein>
    <recommendedName>
        <fullName evidence="5">PorT family protein</fullName>
    </recommendedName>
</protein>
<dbReference type="EMBL" id="CP116221">
    <property type="protein sequence ID" value="WCO02171.1"/>
    <property type="molecule type" value="Genomic_DNA"/>
</dbReference>
<evidence type="ECO:0000313" key="3">
    <source>
        <dbReference type="EMBL" id="WCO02171.1"/>
    </source>
</evidence>
<gene>
    <name evidence="3" type="ORF">MUN68_001475</name>
</gene>
<dbReference type="Proteomes" id="UP001202717">
    <property type="component" value="Chromosome"/>
</dbReference>
<feature type="chain" id="PRO_5046408403" description="PorT family protein" evidence="2">
    <location>
        <begin position="23"/>
        <end position="365"/>
    </location>
</feature>
<feature type="coiled-coil region" evidence="1">
    <location>
        <begin position="47"/>
        <end position="115"/>
    </location>
</feature>
<evidence type="ECO:0000256" key="1">
    <source>
        <dbReference type="SAM" id="Coils"/>
    </source>
</evidence>
<sequence length="365" mass="41469">MNTITKHVVLLVLCLIASTITAQEQQKDSIAKETIPYVENGLKIDRLEETKKTIANEERDFLKQEVETINQRLDKGDITSEEAENLKKEAALKHAANIEDRIAIIDAKINLLKRNPGIKHIADEENNAMSINIGSSGFLIDFAKGKRKPPKYDIRTSNKLLFSIGFNNAIGDGQDLSNTPYELGGSGFVELGWIWETRLSKTSNFARINYGFAFQWNKLNVKDDLYFVQNGDQTTLEEFPVELRKSQLRVTNLVFPVHIEFGPSKFKDYGNRIRYSTYNKFKVGLGGYAGVRLATQSKLRYKEDGDKVKDKSRRSFNASTFVYGLSAYVGYGQISLYAKYDLNPLFKDQLVEQHNVSLGLRFDLH</sequence>
<accession>A0ABY7RYE8</accession>
<reference evidence="3 4" key="1">
    <citation type="submission" date="2023-01" db="EMBL/GenBank/DDBJ databases">
        <title>Psychroserpens ponticola sp. nov., isolated from seawater.</title>
        <authorList>
            <person name="Kristyanto S."/>
            <person name="Jung J."/>
            <person name="Kim J.M."/>
            <person name="Jeon C.O."/>
        </authorList>
    </citation>
    <scope>NUCLEOTIDE SEQUENCE [LARGE SCALE GENOMIC DNA]</scope>
    <source>
        <strain evidence="3 4">MSW6</strain>
    </source>
</reference>
<name>A0ABY7RYE8_9FLAO</name>
<proteinExistence type="predicted"/>
<keyword evidence="2" id="KW-0732">Signal</keyword>
<evidence type="ECO:0008006" key="5">
    <source>
        <dbReference type="Google" id="ProtNLM"/>
    </source>
</evidence>
<dbReference type="RefSeq" id="WP_249995084.1">
    <property type="nucleotide sequence ID" value="NZ_CP116221.1"/>
</dbReference>
<evidence type="ECO:0000313" key="4">
    <source>
        <dbReference type="Proteomes" id="UP001202717"/>
    </source>
</evidence>
<organism evidence="3 4">
    <name type="scientific">Psychroserpens ponticola</name>
    <dbReference type="NCBI Taxonomy" id="2932268"/>
    <lineage>
        <taxon>Bacteria</taxon>
        <taxon>Pseudomonadati</taxon>
        <taxon>Bacteroidota</taxon>
        <taxon>Flavobacteriia</taxon>
        <taxon>Flavobacteriales</taxon>
        <taxon>Flavobacteriaceae</taxon>
        <taxon>Psychroserpens</taxon>
    </lineage>
</organism>
<keyword evidence="4" id="KW-1185">Reference proteome</keyword>
<feature type="signal peptide" evidence="2">
    <location>
        <begin position="1"/>
        <end position="22"/>
    </location>
</feature>
<keyword evidence="1" id="KW-0175">Coiled coil</keyword>
<evidence type="ECO:0000256" key="2">
    <source>
        <dbReference type="SAM" id="SignalP"/>
    </source>
</evidence>